<comment type="function">
    <text evidence="9">Catalyzes the transfer of an acyl chain from an acyl-[acyl-carrier-protein] (ACP) to a Kdo(2)-lipid IV(A) to form a Kdo(2)-(acyl)-lipid IV(A).</text>
</comment>
<evidence type="ECO:0000256" key="6">
    <source>
        <dbReference type="ARBA" id="ARBA00022989"/>
    </source>
</evidence>
<dbReference type="GO" id="GO:0036104">
    <property type="term" value="P:Kdo2-lipid A biosynthetic process"/>
    <property type="evidence" value="ECO:0007669"/>
    <property type="project" value="UniProtKB-UniRule"/>
</dbReference>
<evidence type="ECO:0000256" key="8">
    <source>
        <dbReference type="ARBA" id="ARBA00023315"/>
    </source>
</evidence>
<keyword evidence="2 9" id="KW-0997">Cell inner membrane</keyword>
<protein>
    <recommendedName>
        <fullName evidence="9">Lipid A biosynthesis acyltransferase</fullName>
        <ecNumber evidence="9">2.3.1.241</ecNumber>
    </recommendedName>
    <alternativeName>
        <fullName evidence="9">Kdo(2)-lipid IV(A) acyltransferase</fullName>
    </alternativeName>
</protein>
<gene>
    <name evidence="9 10" type="primary">lpxL</name>
    <name evidence="10" type="ORF">G5S52_21940</name>
</gene>
<keyword evidence="8 9" id="KW-0012">Acyltransferase</keyword>
<keyword evidence="4 9" id="KW-0812">Transmembrane</keyword>
<dbReference type="AlphaFoldDB" id="A0A6M1RJ67"/>
<dbReference type="CDD" id="cd07984">
    <property type="entry name" value="LPLAT_LABLAT-like"/>
    <property type="match status" value="1"/>
</dbReference>
<feature type="short sequence motif" description="HXXXXD motif" evidence="9">
    <location>
        <begin position="135"/>
        <end position="140"/>
    </location>
</feature>
<evidence type="ECO:0000256" key="5">
    <source>
        <dbReference type="ARBA" id="ARBA00022985"/>
    </source>
</evidence>
<comment type="catalytic activity">
    <reaction evidence="9">
        <text>an alpha-Kdo-(2-&gt;4)-alpha-Kdo-(2-&gt;6)-lipid IVA + a fatty acyl-[ACP] = an alpha-Kdo-(2-&gt;4)-alpha-Kdo-(2-&gt;6)-(acyl)-lipid IVA + holo-[ACP]</text>
        <dbReference type="Rhea" id="RHEA:69396"/>
        <dbReference type="Rhea" id="RHEA-COMP:9685"/>
        <dbReference type="Rhea" id="RHEA-COMP:14125"/>
        <dbReference type="ChEBI" id="CHEBI:64479"/>
        <dbReference type="ChEBI" id="CHEBI:138651"/>
        <dbReference type="ChEBI" id="CHEBI:176429"/>
        <dbReference type="ChEBI" id="CHEBI:176430"/>
        <dbReference type="EC" id="2.3.1.241"/>
    </reaction>
</comment>
<dbReference type="PANTHER" id="PTHR30606">
    <property type="entry name" value="LIPID A BIOSYNTHESIS LAUROYL ACYLTRANSFERASE"/>
    <property type="match status" value="1"/>
</dbReference>
<organism evidence="10 11">
    <name type="scientific">Grimontia sedimenti</name>
    <dbReference type="NCBI Taxonomy" id="2711294"/>
    <lineage>
        <taxon>Bacteria</taxon>
        <taxon>Pseudomonadati</taxon>
        <taxon>Pseudomonadota</taxon>
        <taxon>Gammaproteobacteria</taxon>
        <taxon>Vibrionales</taxon>
        <taxon>Vibrionaceae</taxon>
        <taxon>Grimontia</taxon>
    </lineage>
</organism>
<evidence type="ECO:0000256" key="1">
    <source>
        <dbReference type="ARBA" id="ARBA00022475"/>
    </source>
</evidence>
<evidence type="ECO:0000256" key="4">
    <source>
        <dbReference type="ARBA" id="ARBA00022692"/>
    </source>
</evidence>
<keyword evidence="6 9" id="KW-1133">Transmembrane helix</keyword>
<evidence type="ECO:0000256" key="9">
    <source>
        <dbReference type="HAMAP-Rule" id="MF_01942"/>
    </source>
</evidence>
<dbReference type="GO" id="GO:0009103">
    <property type="term" value="P:lipopolysaccharide biosynthetic process"/>
    <property type="evidence" value="ECO:0007669"/>
    <property type="project" value="UniProtKB-UniRule"/>
</dbReference>
<dbReference type="NCBIfam" id="TIGR02207">
    <property type="entry name" value="lipid_A_htrB"/>
    <property type="match status" value="1"/>
</dbReference>
<dbReference type="GO" id="GO:0008913">
    <property type="term" value="F:Kdo2-lipid IVA acyltransferase activity"/>
    <property type="evidence" value="ECO:0007669"/>
    <property type="project" value="UniProtKB-EC"/>
</dbReference>
<evidence type="ECO:0000313" key="11">
    <source>
        <dbReference type="Proteomes" id="UP000473008"/>
    </source>
</evidence>
<comment type="subcellular location">
    <subcellularLocation>
        <location evidence="9">Cell inner membrane</location>
        <topology evidence="9">Single-pass membrane protein</topology>
    </subcellularLocation>
</comment>
<dbReference type="HAMAP" id="MF_01942">
    <property type="entry name" value="Lipid_A_LpxL_LpxP"/>
    <property type="match status" value="1"/>
</dbReference>
<proteinExistence type="inferred from homology"/>
<dbReference type="EMBL" id="JAALDL010000025">
    <property type="protein sequence ID" value="NGO00185.1"/>
    <property type="molecule type" value="Genomic_DNA"/>
</dbReference>
<dbReference type="Pfam" id="PF03279">
    <property type="entry name" value="Lip_A_acyltrans"/>
    <property type="match status" value="1"/>
</dbReference>
<comment type="pathway">
    <text evidence="9">Bacterial outer membrane biogenesis; lipopolysaccharide biosynthesis.</text>
</comment>
<keyword evidence="11" id="KW-1185">Reference proteome</keyword>
<dbReference type="RefSeq" id="WP_165018495.1">
    <property type="nucleotide sequence ID" value="NZ_JAALDL010000025.1"/>
</dbReference>
<keyword evidence="7 9" id="KW-0472">Membrane</keyword>
<sequence length="309" mass="36236">MSRHFEAPTFKWSFLHPKYWHTWIGVGLMFLISWLPYRVQRFLGRKIGLLIMKFFKSRKKIAERNLELCFPEMTGGERETLLKENFEHMGLALFETCMAWFWPDWRIKKHIKYVGFEQIKEFKTNKKGVLVVAVHSFNLELGARAFGAHTPGYGVYRPNTNPVYDWFQCRGRTVNNQLIDRKDVKQMIKRLKDGALVWYAPDHDYGKRRSAWAPFFAVEKACTVTGTHLLAAASGCEITTFTITRDRNGTGYTLTLDKPMDAFPYDNVNASAAYVNKFVERSIMRAPEQYMWLHRRFKNRPEGESSLYD</sequence>
<dbReference type="PIRSF" id="PIRSF026649">
    <property type="entry name" value="MsbB"/>
    <property type="match status" value="1"/>
</dbReference>
<evidence type="ECO:0000313" key="10">
    <source>
        <dbReference type="EMBL" id="NGO00185.1"/>
    </source>
</evidence>
<dbReference type="NCBIfam" id="NF005340">
    <property type="entry name" value="PRK06860.1"/>
    <property type="match status" value="1"/>
</dbReference>
<comment type="caution">
    <text evidence="10">The sequence shown here is derived from an EMBL/GenBank/DDBJ whole genome shotgun (WGS) entry which is preliminary data.</text>
</comment>
<keyword evidence="1 9" id="KW-1003">Cell membrane</keyword>
<dbReference type="PANTHER" id="PTHR30606:SF9">
    <property type="entry name" value="LIPID A BIOSYNTHESIS LAUROYLTRANSFERASE"/>
    <property type="match status" value="1"/>
</dbReference>
<dbReference type="InterPro" id="IPR011920">
    <property type="entry name" value="Lipid_A_LpxL_LpxP"/>
</dbReference>
<dbReference type="UniPathway" id="UPA00030"/>
<dbReference type="EC" id="2.3.1.241" evidence="9"/>
<name>A0A6M1RJ67_9GAMM</name>
<evidence type="ECO:0000256" key="2">
    <source>
        <dbReference type="ARBA" id="ARBA00022519"/>
    </source>
</evidence>
<reference evidence="10 11" key="1">
    <citation type="submission" date="2020-02" db="EMBL/GenBank/DDBJ databases">
        <title>The draft genome of Grimontia sedimenta sp. nov., isolated from benthic sediments near coral reefs south of Kuwait.</title>
        <authorList>
            <person name="Mahmoud H.M."/>
            <person name="Jose L."/>
            <person name="Eapen S."/>
        </authorList>
    </citation>
    <scope>NUCLEOTIDE SEQUENCE [LARGE SCALE GENOMIC DNA]</scope>
    <source>
        <strain evidence="10 11">S25</strain>
    </source>
</reference>
<keyword evidence="5 9" id="KW-0448">Lipopolysaccharide biosynthesis</keyword>
<evidence type="ECO:0000256" key="3">
    <source>
        <dbReference type="ARBA" id="ARBA00022679"/>
    </source>
</evidence>
<dbReference type="GO" id="GO:0009245">
    <property type="term" value="P:lipid A biosynthetic process"/>
    <property type="evidence" value="ECO:0007669"/>
    <property type="project" value="InterPro"/>
</dbReference>
<dbReference type="UniPathway" id="UPA00360">
    <property type="reaction ID" value="UER00485"/>
</dbReference>
<dbReference type="Proteomes" id="UP000473008">
    <property type="component" value="Unassembled WGS sequence"/>
</dbReference>
<keyword evidence="3 9" id="KW-0808">Transferase</keyword>
<dbReference type="InterPro" id="IPR004960">
    <property type="entry name" value="LipA_acyltrans"/>
</dbReference>
<comment type="pathway">
    <text evidence="9">Glycolipid biosynthesis; KDO(2)-lipid A biosynthesis; KDO(2)-lipid A from CMP-3-deoxy-D-manno-octulosonate and lipid IV(A): step 3/4.</text>
</comment>
<evidence type="ECO:0000256" key="7">
    <source>
        <dbReference type="ARBA" id="ARBA00023136"/>
    </source>
</evidence>
<feature type="transmembrane region" description="Helical" evidence="9">
    <location>
        <begin position="20"/>
        <end position="37"/>
    </location>
</feature>
<accession>A0A6M1RJ67</accession>
<dbReference type="GO" id="GO:0005886">
    <property type="term" value="C:plasma membrane"/>
    <property type="evidence" value="ECO:0007669"/>
    <property type="project" value="UniProtKB-SubCell"/>
</dbReference>
<comment type="similarity">
    <text evidence="9">Belongs to the LpxL/LpxM/LpxP family.</text>
</comment>